<gene>
    <name evidence="1" type="ORF">SSLN_LOCUS17979</name>
</gene>
<reference evidence="3" key="1">
    <citation type="submission" date="2016-06" db="UniProtKB">
        <authorList>
            <consortium name="WormBaseParasite"/>
        </authorList>
    </citation>
    <scope>IDENTIFICATION</scope>
</reference>
<accession>A0A183TND1</accession>
<dbReference type="EMBL" id="UYSU01043461">
    <property type="protein sequence ID" value="VDM04365.1"/>
    <property type="molecule type" value="Genomic_DNA"/>
</dbReference>
<keyword evidence="2" id="KW-1185">Reference proteome</keyword>
<protein>
    <submittedName>
        <fullName evidence="1 3">Uncharacterized protein</fullName>
    </submittedName>
</protein>
<dbReference type="WBParaSite" id="SSLN_0001865701-mRNA-1">
    <property type="protein sequence ID" value="SSLN_0001865701-mRNA-1"/>
    <property type="gene ID" value="SSLN_0001865701"/>
</dbReference>
<dbReference type="AlphaFoldDB" id="A0A183TND1"/>
<evidence type="ECO:0000313" key="1">
    <source>
        <dbReference type="EMBL" id="VDM04365.1"/>
    </source>
</evidence>
<proteinExistence type="predicted"/>
<organism evidence="3">
    <name type="scientific">Schistocephalus solidus</name>
    <name type="common">Tapeworm</name>
    <dbReference type="NCBI Taxonomy" id="70667"/>
    <lineage>
        <taxon>Eukaryota</taxon>
        <taxon>Metazoa</taxon>
        <taxon>Spiralia</taxon>
        <taxon>Lophotrochozoa</taxon>
        <taxon>Platyhelminthes</taxon>
        <taxon>Cestoda</taxon>
        <taxon>Eucestoda</taxon>
        <taxon>Diphyllobothriidea</taxon>
        <taxon>Diphyllobothriidae</taxon>
        <taxon>Schistocephalus</taxon>
    </lineage>
</organism>
<reference evidence="1 2" key="2">
    <citation type="submission" date="2018-11" db="EMBL/GenBank/DDBJ databases">
        <authorList>
            <consortium name="Pathogen Informatics"/>
        </authorList>
    </citation>
    <scope>NUCLEOTIDE SEQUENCE [LARGE SCALE GENOMIC DNA]</scope>
    <source>
        <strain evidence="1 2">NST_G2</strain>
    </source>
</reference>
<evidence type="ECO:0000313" key="2">
    <source>
        <dbReference type="Proteomes" id="UP000275846"/>
    </source>
</evidence>
<evidence type="ECO:0000313" key="3">
    <source>
        <dbReference type="WBParaSite" id="SSLN_0001865701-mRNA-1"/>
    </source>
</evidence>
<name>A0A183TND1_SCHSO</name>
<sequence>MVHGTLATRAHVLQHTPERAAVCMRPLPGWDRETDSPLLLCPWPHLSLCPMDMGKAVDPTNLVEGRGGLLTERAHASWLIRFV</sequence>
<dbReference type="Proteomes" id="UP000275846">
    <property type="component" value="Unassembled WGS sequence"/>
</dbReference>